<dbReference type="InterPro" id="IPR032799">
    <property type="entry name" value="TAXi_C"/>
</dbReference>
<keyword evidence="3" id="KW-1185">Reference proteome</keyword>
<dbReference type="OrthoDB" id="1162128at2759"/>
<proteinExistence type="predicted"/>
<dbReference type="Gene3D" id="2.40.70.10">
    <property type="entry name" value="Acid Proteases"/>
    <property type="match status" value="2"/>
</dbReference>
<dbReference type="InterPro" id="IPR001461">
    <property type="entry name" value="Aspartic_peptidase_A1"/>
</dbReference>
<gene>
    <name evidence="2" type="ORF">Acr_03g0018630</name>
</gene>
<sequence>MLTDLAVERTWPWCYGNGWPRKDSHWPPHQIPSKFGVTLPPLLSIDKKGYGGTKISTVNPNIALESSIYEAVAETFGMELKAPNVAKSRTALGGKWELHGANWMVEIRKGVMCLAFVDGGLNPRTSIVIGAHHLEDNLLQLDVAASKLGFTSTLLQQELGCANFNF</sequence>
<feature type="domain" description="Xylanase inhibitor C-terminal" evidence="1">
    <location>
        <begin position="93"/>
        <end position="151"/>
    </location>
</feature>
<dbReference type="InterPro" id="IPR021109">
    <property type="entry name" value="Peptidase_aspartic_dom_sf"/>
</dbReference>
<dbReference type="GO" id="GO:0006508">
    <property type="term" value="P:proteolysis"/>
    <property type="evidence" value="ECO:0007669"/>
    <property type="project" value="InterPro"/>
</dbReference>
<evidence type="ECO:0000313" key="2">
    <source>
        <dbReference type="EMBL" id="GFY85089.1"/>
    </source>
</evidence>
<name>A0A7J0EGP6_9ERIC</name>
<dbReference type="SUPFAM" id="SSF50630">
    <property type="entry name" value="Acid proteases"/>
    <property type="match status" value="1"/>
</dbReference>
<evidence type="ECO:0000313" key="3">
    <source>
        <dbReference type="Proteomes" id="UP000585474"/>
    </source>
</evidence>
<dbReference type="PANTHER" id="PTHR47965:SF22">
    <property type="entry name" value="EUKARYOTIC ASPARTYL PROTEASE FAMILY PROTEIN"/>
    <property type="match status" value="1"/>
</dbReference>
<comment type="caution">
    <text evidence="2">The sequence shown here is derived from an EMBL/GenBank/DDBJ whole genome shotgun (WGS) entry which is preliminary data.</text>
</comment>
<feature type="domain" description="Xylanase inhibitor C-terminal" evidence="1">
    <location>
        <begin position="40"/>
        <end position="87"/>
    </location>
</feature>
<evidence type="ECO:0000259" key="1">
    <source>
        <dbReference type="Pfam" id="PF14541"/>
    </source>
</evidence>
<organism evidence="2 3">
    <name type="scientific">Actinidia rufa</name>
    <dbReference type="NCBI Taxonomy" id="165716"/>
    <lineage>
        <taxon>Eukaryota</taxon>
        <taxon>Viridiplantae</taxon>
        <taxon>Streptophyta</taxon>
        <taxon>Embryophyta</taxon>
        <taxon>Tracheophyta</taxon>
        <taxon>Spermatophyta</taxon>
        <taxon>Magnoliopsida</taxon>
        <taxon>eudicotyledons</taxon>
        <taxon>Gunneridae</taxon>
        <taxon>Pentapetalae</taxon>
        <taxon>asterids</taxon>
        <taxon>Ericales</taxon>
        <taxon>Actinidiaceae</taxon>
        <taxon>Actinidia</taxon>
    </lineage>
</organism>
<dbReference type="GO" id="GO:0004190">
    <property type="term" value="F:aspartic-type endopeptidase activity"/>
    <property type="evidence" value="ECO:0007669"/>
    <property type="project" value="InterPro"/>
</dbReference>
<protein>
    <recommendedName>
        <fullName evidence="1">Xylanase inhibitor C-terminal domain-containing protein</fullName>
    </recommendedName>
</protein>
<dbReference type="Pfam" id="PF14541">
    <property type="entry name" value="TAXi_C"/>
    <property type="match status" value="2"/>
</dbReference>
<dbReference type="PANTHER" id="PTHR47965">
    <property type="entry name" value="ASPARTYL PROTEASE-RELATED"/>
    <property type="match status" value="1"/>
</dbReference>
<accession>A0A7J0EGP6</accession>
<dbReference type="EMBL" id="BJWL01000003">
    <property type="protein sequence ID" value="GFY85089.1"/>
    <property type="molecule type" value="Genomic_DNA"/>
</dbReference>
<reference evidence="2 3" key="1">
    <citation type="submission" date="2019-07" db="EMBL/GenBank/DDBJ databases">
        <title>De Novo Assembly of kiwifruit Actinidia rufa.</title>
        <authorList>
            <person name="Sugita-Konishi S."/>
            <person name="Sato K."/>
            <person name="Mori E."/>
            <person name="Abe Y."/>
            <person name="Kisaki G."/>
            <person name="Hamano K."/>
            <person name="Suezawa K."/>
            <person name="Otani M."/>
            <person name="Fukuda T."/>
            <person name="Manabe T."/>
            <person name="Gomi K."/>
            <person name="Tabuchi M."/>
            <person name="Akimitsu K."/>
            <person name="Kataoka I."/>
        </authorList>
    </citation>
    <scope>NUCLEOTIDE SEQUENCE [LARGE SCALE GENOMIC DNA]</scope>
    <source>
        <strain evidence="3">cv. Fuchu</strain>
    </source>
</reference>
<dbReference type="Proteomes" id="UP000585474">
    <property type="component" value="Unassembled WGS sequence"/>
</dbReference>
<dbReference type="AlphaFoldDB" id="A0A7J0EGP6"/>